<dbReference type="GO" id="GO:0005886">
    <property type="term" value="C:plasma membrane"/>
    <property type="evidence" value="ECO:0007669"/>
    <property type="project" value="UniProtKB-SubCell"/>
</dbReference>
<protein>
    <recommendedName>
        <fullName evidence="7">Guanylate cyclase domain-containing protein</fullName>
    </recommendedName>
</protein>
<evidence type="ECO:0000256" key="4">
    <source>
        <dbReference type="ARBA" id="ARBA00022989"/>
    </source>
</evidence>
<dbReference type="EMBL" id="PHIG01000063">
    <property type="protein sequence ID" value="PJK27442.1"/>
    <property type="molecule type" value="Genomic_DNA"/>
</dbReference>
<feature type="transmembrane region" description="Helical" evidence="6">
    <location>
        <begin position="368"/>
        <end position="390"/>
    </location>
</feature>
<sequence length="722" mass="79866">MSRSNFAIVGRDWGRVEGKGRVVKKLRLRPIILILFAVLTVPVVVAIVAINYIANDRTARANAHELVERFRGEALQNIQNTFDPIKSLVRSAAEVGKASPGFYGDNGSLPYLLTILRHSDRMVAMYVGQEDGSFRQARRLDADGGVEGDRAPAGTRFALRWMPPLDVDGRRLDNFAYLDDTGQLLGQATRATGYDPRIRPWYRQTVEAGGLHITDPTVFAIFDLIGFTVSAPYHEGDRLLGVAAVDITLDGLSDYLAENRISPGTRSYILDHGGRVIANSEGARTYATRDGQLEIRHVTSLEEELPAIAFSARPRDGSDRLYTFRHEGREYVATLSTLKPEFGKRWQLFIVTPIHEFTAALEKNNIRLLALGLGALVLQILIIWVFSGVVSKPLERLAMKVSALQEPGRNDSPPLDSSIREVAVLSRAVETLDKTVRSFAAFVPWGLVRQLVDSERKLELGGQSRFLTIFFSDLESFSTLSEELPSRELMLRVSAYLETVTRAVNREAGTIDKFIGDGVMAFWGAPNLLEDHAWHACVAAMRIQREMVAVNERWTGKDDRPLNVRIGIHSDAVLVGNVGSAERMSYTVMGDGVNVAARLEGINKVYGTRVCISHSVFKEAGDRLLVRPIEDVAVKGRRTTIPIYELLGVRGADAELEPDERAVTLAEMTRRAYSALVAGDKEAALRHYREVLASFPEDTVAKRMIASVEANMQDAAARPPAC</sequence>
<proteinExistence type="predicted"/>
<dbReference type="InterPro" id="IPR050697">
    <property type="entry name" value="Adenylyl/Guanylyl_Cyclase_3/4"/>
</dbReference>
<keyword evidence="9" id="KW-1185">Reference proteome</keyword>
<dbReference type="InterPro" id="IPR033479">
    <property type="entry name" value="dCache_1"/>
</dbReference>
<dbReference type="Gene3D" id="3.30.450.20">
    <property type="entry name" value="PAS domain"/>
    <property type="match status" value="1"/>
</dbReference>
<reference evidence="8 9" key="1">
    <citation type="submission" date="2017-11" db="EMBL/GenBank/DDBJ databases">
        <title>Draft genome sequence of Rhizobiales bacterium SY3-13.</title>
        <authorList>
            <person name="Sun C."/>
        </authorList>
    </citation>
    <scope>NUCLEOTIDE SEQUENCE [LARGE SCALE GENOMIC DNA]</scope>
    <source>
        <strain evidence="8 9">SY3-13</strain>
    </source>
</reference>
<dbReference type="InterPro" id="IPR001054">
    <property type="entry name" value="A/G_cyclase"/>
</dbReference>
<evidence type="ECO:0000256" key="2">
    <source>
        <dbReference type="ARBA" id="ARBA00022475"/>
    </source>
</evidence>
<dbReference type="InterPro" id="IPR029787">
    <property type="entry name" value="Nucleotide_cyclase"/>
</dbReference>
<accession>A0A2M9FVD8</accession>
<dbReference type="GO" id="GO:0035556">
    <property type="term" value="P:intracellular signal transduction"/>
    <property type="evidence" value="ECO:0007669"/>
    <property type="project" value="InterPro"/>
</dbReference>
<keyword evidence="2" id="KW-1003">Cell membrane</keyword>
<evidence type="ECO:0000313" key="8">
    <source>
        <dbReference type="EMBL" id="PJK27442.1"/>
    </source>
</evidence>
<dbReference type="PROSITE" id="PS50125">
    <property type="entry name" value="GUANYLATE_CYCLASE_2"/>
    <property type="match status" value="1"/>
</dbReference>
<keyword evidence="3 6" id="KW-0812">Transmembrane</keyword>
<dbReference type="GO" id="GO:0004016">
    <property type="term" value="F:adenylate cyclase activity"/>
    <property type="evidence" value="ECO:0007669"/>
    <property type="project" value="UniProtKB-ARBA"/>
</dbReference>
<evidence type="ECO:0000256" key="5">
    <source>
        <dbReference type="ARBA" id="ARBA00023136"/>
    </source>
</evidence>
<dbReference type="PANTHER" id="PTHR43081">
    <property type="entry name" value="ADENYLATE CYCLASE, TERMINAL-DIFFERENTIATION SPECIFIC-RELATED"/>
    <property type="match status" value="1"/>
</dbReference>
<dbReference type="InterPro" id="IPR029151">
    <property type="entry name" value="Sensor-like_sf"/>
</dbReference>
<dbReference type="PANTHER" id="PTHR43081:SF1">
    <property type="entry name" value="ADENYLATE CYCLASE, TERMINAL-DIFFERENTIATION SPECIFIC"/>
    <property type="match status" value="1"/>
</dbReference>
<dbReference type="Gene3D" id="3.30.70.1230">
    <property type="entry name" value="Nucleotide cyclase"/>
    <property type="match status" value="1"/>
</dbReference>
<dbReference type="OrthoDB" id="9762462at2"/>
<feature type="transmembrane region" description="Helical" evidence="6">
    <location>
        <begin position="31"/>
        <end position="54"/>
    </location>
</feature>
<name>A0A2M9FVD8_9PROT</name>
<dbReference type="Pfam" id="PF02743">
    <property type="entry name" value="dCache_1"/>
    <property type="match status" value="1"/>
</dbReference>
<dbReference type="CDD" id="cd12913">
    <property type="entry name" value="PDC1_MCP_like"/>
    <property type="match status" value="1"/>
</dbReference>
<evidence type="ECO:0000259" key="7">
    <source>
        <dbReference type="PROSITE" id="PS50125"/>
    </source>
</evidence>
<dbReference type="CDD" id="cd07302">
    <property type="entry name" value="CHD"/>
    <property type="match status" value="1"/>
</dbReference>
<dbReference type="SUPFAM" id="SSF103190">
    <property type="entry name" value="Sensory domain-like"/>
    <property type="match status" value="1"/>
</dbReference>
<organism evidence="8 9">
    <name type="scientific">Minwuia thermotolerans</name>
    <dbReference type="NCBI Taxonomy" id="2056226"/>
    <lineage>
        <taxon>Bacteria</taxon>
        <taxon>Pseudomonadati</taxon>
        <taxon>Pseudomonadota</taxon>
        <taxon>Alphaproteobacteria</taxon>
        <taxon>Minwuiales</taxon>
        <taxon>Minwuiaceae</taxon>
        <taxon>Minwuia</taxon>
    </lineage>
</organism>
<dbReference type="SUPFAM" id="SSF55073">
    <property type="entry name" value="Nucleotide cyclase"/>
    <property type="match status" value="1"/>
</dbReference>
<evidence type="ECO:0000256" key="6">
    <source>
        <dbReference type="SAM" id="Phobius"/>
    </source>
</evidence>
<keyword evidence="5 6" id="KW-0472">Membrane</keyword>
<comment type="caution">
    <text evidence="8">The sequence shown here is derived from an EMBL/GenBank/DDBJ whole genome shotgun (WGS) entry which is preliminary data.</text>
</comment>
<gene>
    <name evidence="8" type="ORF">CVT23_21185</name>
</gene>
<evidence type="ECO:0000256" key="3">
    <source>
        <dbReference type="ARBA" id="ARBA00022692"/>
    </source>
</evidence>
<dbReference type="AlphaFoldDB" id="A0A2M9FVD8"/>
<evidence type="ECO:0000256" key="1">
    <source>
        <dbReference type="ARBA" id="ARBA00004651"/>
    </source>
</evidence>
<dbReference type="Pfam" id="PF00211">
    <property type="entry name" value="Guanylate_cyc"/>
    <property type="match status" value="1"/>
</dbReference>
<feature type="domain" description="Guanylate cyclase" evidence="7">
    <location>
        <begin position="468"/>
        <end position="600"/>
    </location>
</feature>
<dbReference type="SMART" id="SM00044">
    <property type="entry name" value="CYCc"/>
    <property type="match status" value="1"/>
</dbReference>
<dbReference type="GO" id="GO:0006171">
    <property type="term" value="P:cAMP biosynthetic process"/>
    <property type="evidence" value="ECO:0007669"/>
    <property type="project" value="TreeGrafter"/>
</dbReference>
<evidence type="ECO:0000313" key="9">
    <source>
        <dbReference type="Proteomes" id="UP000229498"/>
    </source>
</evidence>
<comment type="subcellular location">
    <subcellularLocation>
        <location evidence="1">Cell membrane</location>
        <topology evidence="1">Multi-pass membrane protein</topology>
    </subcellularLocation>
</comment>
<keyword evidence="4 6" id="KW-1133">Transmembrane helix</keyword>
<dbReference type="Proteomes" id="UP000229498">
    <property type="component" value="Unassembled WGS sequence"/>
</dbReference>